<dbReference type="InterPro" id="IPR010024">
    <property type="entry name" value="CHP16711"/>
</dbReference>
<dbReference type="STRING" id="240303.SAMN05421677_10842"/>
<name>A0A1H0MHL8_HALAD</name>
<sequence>MMKQPKFKGFSMEHGKWFYGHGWFKIDWTEEYKQEKNIGDQAMLYTESSPVDCELGSMGQYTGYEDKHGNEIYQGDIVKRVDDIPITAEDGAEMYSTWTVTFEYGGWAFRNTPASPAISYPSFYSNAKYMEVIGNMYENPEYKNNPLTA</sequence>
<dbReference type="NCBIfam" id="TIGR01671">
    <property type="entry name" value="phage_TIGR01671"/>
    <property type="match status" value="1"/>
</dbReference>
<dbReference type="AlphaFoldDB" id="A0A1H0MHL8"/>
<dbReference type="EMBL" id="FNIZ01000008">
    <property type="protein sequence ID" value="SDO79943.1"/>
    <property type="molecule type" value="Genomic_DNA"/>
</dbReference>
<reference evidence="3" key="1">
    <citation type="submission" date="2016-10" db="EMBL/GenBank/DDBJ databases">
        <authorList>
            <person name="Varghese N."/>
            <person name="Submissions S."/>
        </authorList>
    </citation>
    <scope>NUCLEOTIDE SEQUENCE [LARGE SCALE GENOMIC DNA]</scope>
    <source>
        <strain evidence="3">CGMCC 1.3703</strain>
    </source>
</reference>
<proteinExistence type="predicted"/>
<accession>A0A1H0MHL8</accession>
<organism evidence="2 3">
    <name type="scientific">Halobacillus aidingensis</name>
    <dbReference type="NCBI Taxonomy" id="240303"/>
    <lineage>
        <taxon>Bacteria</taxon>
        <taxon>Bacillati</taxon>
        <taxon>Bacillota</taxon>
        <taxon>Bacilli</taxon>
        <taxon>Bacillales</taxon>
        <taxon>Bacillaceae</taxon>
        <taxon>Halobacillus</taxon>
    </lineage>
</organism>
<evidence type="ECO:0000313" key="2">
    <source>
        <dbReference type="EMBL" id="SDO79943.1"/>
    </source>
</evidence>
<dbReference type="InterPro" id="IPR019096">
    <property type="entry name" value="YopX_protein"/>
</dbReference>
<dbReference type="InterPro" id="IPR023385">
    <property type="entry name" value="YopX-like_C"/>
</dbReference>
<dbReference type="Pfam" id="PF09643">
    <property type="entry name" value="YopX"/>
    <property type="match status" value="1"/>
</dbReference>
<evidence type="ECO:0000313" key="3">
    <source>
        <dbReference type="Proteomes" id="UP000198860"/>
    </source>
</evidence>
<keyword evidence="3" id="KW-1185">Reference proteome</keyword>
<protein>
    <submittedName>
        <fullName evidence="2">Phage uncharacterized protein TIGR01671</fullName>
    </submittedName>
</protein>
<feature type="domain" description="YopX protein" evidence="1">
    <location>
        <begin position="6"/>
        <end position="141"/>
    </location>
</feature>
<dbReference type="SUPFAM" id="SSF159006">
    <property type="entry name" value="YopX-like"/>
    <property type="match status" value="1"/>
</dbReference>
<evidence type="ECO:0000259" key="1">
    <source>
        <dbReference type="Pfam" id="PF09643"/>
    </source>
</evidence>
<gene>
    <name evidence="2" type="ORF">SAMN05421677_10842</name>
</gene>
<dbReference type="Proteomes" id="UP000198860">
    <property type="component" value="Unassembled WGS sequence"/>
</dbReference>
<dbReference type="Gene3D" id="2.30.30.290">
    <property type="entry name" value="YopX-like domains"/>
    <property type="match status" value="1"/>
</dbReference>